<feature type="transmembrane region" description="Helical" evidence="1">
    <location>
        <begin position="42"/>
        <end position="63"/>
    </location>
</feature>
<evidence type="ECO:0000256" key="1">
    <source>
        <dbReference type="SAM" id="Phobius"/>
    </source>
</evidence>
<feature type="transmembrane region" description="Helical" evidence="1">
    <location>
        <begin position="186"/>
        <end position="204"/>
    </location>
</feature>
<evidence type="ECO:0000313" key="2">
    <source>
        <dbReference type="EMBL" id="SDP11709.1"/>
    </source>
</evidence>
<reference evidence="2 3" key="1">
    <citation type="submission" date="2016-10" db="EMBL/GenBank/DDBJ databases">
        <authorList>
            <person name="de Groot N.N."/>
        </authorList>
    </citation>
    <scope>NUCLEOTIDE SEQUENCE [LARGE SCALE GENOMIC DNA]</scope>
    <source>
        <strain evidence="2 3">DSM 12272</strain>
    </source>
</reference>
<keyword evidence="1" id="KW-1133">Transmembrane helix</keyword>
<feature type="transmembrane region" description="Helical" evidence="1">
    <location>
        <begin position="147"/>
        <end position="165"/>
    </location>
</feature>
<sequence length="209" mass="24192">MNTIETILISTHALFVAMITLIFFMVLLGSEDELEQYHLYKSLKLSIVITILFLIGYGYYMLLTGNENVSVHIIFFSIEALGLLTLLLNYLGLKGIVISLQIKSKKIVNMLFTISTFISVLSTLSLIFKPKFFENNIGFIRYDELLLYINLIFLGVITSQLPIIKEKFTRQEYKKREKTINKLSKIIYLILGIFNFSLIIYVIYKCSLR</sequence>
<keyword evidence="1" id="KW-0812">Transmembrane</keyword>
<name>A0A1H0Q510_9CLOT</name>
<protein>
    <submittedName>
        <fullName evidence="2">Uncharacterized protein</fullName>
    </submittedName>
</protein>
<dbReference type="EMBL" id="FNJM01000002">
    <property type="protein sequence ID" value="SDP11709.1"/>
    <property type="molecule type" value="Genomic_DNA"/>
</dbReference>
<gene>
    <name evidence="2" type="ORF">SAMN04488529_102181</name>
</gene>
<dbReference type="AlphaFoldDB" id="A0A1H0Q510"/>
<keyword evidence="3" id="KW-1185">Reference proteome</keyword>
<keyword evidence="1" id="KW-0472">Membrane</keyword>
<dbReference type="RefSeq" id="WP_089966902.1">
    <property type="nucleotide sequence ID" value="NZ_FNJM01000002.1"/>
</dbReference>
<proteinExistence type="predicted"/>
<dbReference type="OrthoDB" id="1955105at2"/>
<evidence type="ECO:0000313" key="3">
    <source>
        <dbReference type="Proteomes" id="UP000198597"/>
    </source>
</evidence>
<feature type="transmembrane region" description="Helical" evidence="1">
    <location>
        <begin position="69"/>
        <end position="91"/>
    </location>
</feature>
<feature type="transmembrane region" description="Helical" evidence="1">
    <location>
        <begin position="6"/>
        <end position="30"/>
    </location>
</feature>
<accession>A0A1H0Q510</accession>
<feature type="transmembrane region" description="Helical" evidence="1">
    <location>
        <begin position="107"/>
        <end position="127"/>
    </location>
</feature>
<dbReference type="Proteomes" id="UP000198597">
    <property type="component" value="Unassembled WGS sequence"/>
</dbReference>
<organism evidence="2 3">
    <name type="scientific">Clostridium gasigenes</name>
    <dbReference type="NCBI Taxonomy" id="94869"/>
    <lineage>
        <taxon>Bacteria</taxon>
        <taxon>Bacillati</taxon>
        <taxon>Bacillota</taxon>
        <taxon>Clostridia</taxon>
        <taxon>Eubacteriales</taxon>
        <taxon>Clostridiaceae</taxon>
        <taxon>Clostridium</taxon>
    </lineage>
</organism>